<evidence type="ECO:0000259" key="6">
    <source>
        <dbReference type="PROSITE" id="PS50926"/>
    </source>
</evidence>
<gene>
    <name evidence="7" type="ORF">ATC1_13947</name>
</gene>
<evidence type="ECO:0000313" key="7">
    <source>
        <dbReference type="EMBL" id="GAP40965.1"/>
    </source>
</evidence>
<reference evidence="7" key="1">
    <citation type="journal article" date="2015" name="Genome Announc.">
        <title>Draft Genome Sequence of Anaerolineae Strain TC1, a Novel Isolate from a Methanogenic Wastewater Treatment System.</title>
        <authorList>
            <person name="Matsuura N."/>
            <person name="Tourlousse D.M."/>
            <person name="Sun L."/>
            <person name="Toyonaga M."/>
            <person name="Kuroda K."/>
            <person name="Ohashi A."/>
            <person name="Cruz R."/>
            <person name="Yamaguchi T."/>
            <person name="Sekiguchi Y."/>
        </authorList>
    </citation>
    <scope>NUCLEOTIDE SEQUENCE [LARGE SCALE GENOMIC DNA]</scope>
    <source>
        <strain evidence="7">TC1</strain>
    </source>
</reference>
<dbReference type="OrthoDB" id="9804590at2"/>
<feature type="binding site" evidence="4">
    <location>
        <position position="260"/>
    </location>
    <ligand>
        <name>S-adenosyl-L-methionine</name>
        <dbReference type="ChEBI" id="CHEBI:59789"/>
    </ligand>
</feature>
<dbReference type="InterPro" id="IPR029063">
    <property type="entry name" value="SAM-dependent_MTases_sf"/>
</dbReference>
<dbReference type="Gene3D" id="2.40.50.1070">
    <property type="match status" value="1"/>
</dbReference>
<feature type="domain" description="TRAM" evidence="6">
    <location>
        <begin position="1"/>
        <end position="53"/>
    </location>
</feature>
<feature type="binding site" evidence="4">
    <location>
        <position position="281"/>
    </location>
    <ligand>
        <name>S-adenosyl-L-methionine</name>
        <dbReference type="ChEBI" id="CHEBI:59789"/>
    </ligand>
</feature>
<dbReference type="InterPro" id="IPR012340">
    <property type="entry name" value="NA-bd_OB-fold"/>
</dbReference>
<dbReference type="Pfam" id="PF01938">
    <property type="entry name" value="TRAM"/>
    <property type="match status" value="1"/>
</dbReference>
<dbReference type="PROSITE" id="PS01231">
    <property type="entry name" value="TRMA_2"/>
    <property type="match status" value="1"/>
</dbReference>
<feature type="binding site" evidence="4">
    <location>
        <position position="231"/>
    </location>
    <ligand>
        <name>S-adenosyl-L-methionine</name>
        <dbReference type="ChEBI" id="CHEBI:59789"/>
    </ligand>
</feature>
<evidence type="ECO:0000256" key="2">
    <source>
        <dbReference type="ARBA" id="ARBA00022679"/>
    </source>
</evidence>
<dbReference type="AlphaFoldDB" id="A0A0S7BKM2"/>
<dbReference type="Pfam" id="PF05958">
    <property type="entry name" value="tRNA_U5-meth_tr"/>
    <property type="match status" value="1"/>
</dbReference>
<dbReference type="PROSITE" id="PS51687">
    <property type="entry name" value="SAM_MT_RNA_M5U"/>
    <property type="match status" value="1"/>
</dbReference>
<evidence type="ECO:0000256" key="1">
    <source>
        <dbReference type="ARBA" id="ARBA00022603"/>
    </source>
</evidence>
<dbReference type="Proteomes" id="UP000053370">
    <property type="component" value="Unassembled WGS sequence"/>
</dbReference>
<protein>
    <submittedName>
        <fullName evidence="7">tRNA/tmRNA/rRNA uracil-C5-methylase, TrmA/RlmC/RlmD family</fullName>
    </submittedName>
</protein>
<dbReference type="InterPro" id="IPR010280">
    <property type="entry name" value="U5_MeTrfase_fam"/>
</dbReference>
<dbReference type="SUPFAM" id="SSF53335">
    <property type="entry name" value="S-adenosyl-L-methionine-dependent methyltransferases"/>
    <property type="match status" value="1"/>
</dbReference>
<keyword evidence="1 4" id="KW-0489">Methyltransferase</keyword>
<dbReference type="PATRIC" id="fig|1678840.3.peg.2336"/>
<dbReference type="InterPro" id="IPR030391">
    <property type="entry name" value="MeTrfase_TrmA_CS"/>
</dbReference>
<proteinExistence type="inferred from homology"/>
<evidence type="ECO:0000256" key="4">
    <source>
        <dbReference type="PROSITE-ProRule" id="PRU01024"/>
    </source>
</evidence>
<dbReference type="InterPro" id="IPR002792">
    <property type="entry name" value="TRAM_dom"/>
</dbReference>
<dbReference type="EMBL" id="DF968181">
    <property type="protein sequence ID" value="GAP40965.1"/>
    <property type="molecule type" value="Genomic_DNA"/>
</dbReference>
<feature type="binding site" evidence="4">
    <location>
        <position position="324"/>
    </location>
    <ligand>
        <name>S-adenosyl-L-methionine</name>
        <dbReference type="ChEBI" id="CHEBI:59789"/>
    </ligand>
</feature>
<evidence type="ECO:0000256" key="3">
    <source>
        <dbReference type="ARBA" id="ARBA00022691"/>
    </source>
</evidence>
<dbReference type="PROSITE" id="PS01230">
    <property type="entry name" value="TRMA_1"/>
    <property type="match status" value="1"/>
</dbReference>
<accession>A0A0S7BKM2</accession>
<dbReference type="SUPFAM" id="SSF50249">
    <property type="entry name" value="Nucleic acid-binding proteins"/>
    <property type="match status" value="1"/>
</dbReference>
<keyword evidence="3 4" id="KW-0949">S-adenosyl-L-methionine</keyword>
<name>A0A0S7BKM2_9CHLR</name>
<comment type="similarity">
    <text evidence="4">Belongs to the class I-like SAM-binding methyltransferase superfamily. RNA M5U methyltransferase family.</text>
</comment>
<feature type="active site" evidence="5">
    <location>
        <position position="351"/>
    </location>
</feature>
<dbReference type="PANTHER" id="PTHR11061">
    <property type="entry name" value="RNA M5U METHYLTRANSFERASE"/>
    <property type="match status" value="1"/>
</dbReference>
<organism evidence="7">
    <name type="scientific">Flexilinea flocculi</name>
    <dbReference type="NCBI Taxonomy" id="1678840"/>
    <lineage>
        <taxon>Bacteria</taxon>
        <taxon>Bacillati</taxon>
        <taxon>Chloroflexota</taxon>
        <taxon>Anaerolineae</taxon>
        <taxon>Anaerolineales</taxon>
        <taxon>Anaerolineaceae</taxon>
        <taxon>Flexilinea</taxon>
    </lineage>
</organism>
<dbReference type="Gene3D" id="2.40.50.140">
    <property type="entry name" value="Nucleic acid-binding proteins"/>
    <property type="match status" value="1"/>
</dbReference>
<dbReference type="PROSITE" id="PS50926">
    <property type="entry name" value="TRAM"/>
    <property type="match status" value="1"/>
</dbReference>
<dbReference type="GO" id="GO:0070475">
    <property type="term" value="P:rRNA base methylation"/>
    <property type="evidence" value="ECO:0007669"/>
    <property type="project" value="TreeGrafter"/>
</dbReference>
<sequence>MKVTLSRFTYGGDCVGSLPDGRAVFVPDTLPGETVEIELIEEKRSYARGRALEILDPSPSRVQPFCHHFGACGGCHYQHMGYADQLAAKKLVLKDQFAHIAGIVDPPVEDVIPAPQTVHYRNSMQFHVDCGGKVGFRARASNTIIPVTECFLPVLPIQEIWPQFHFRPAAFERRFEVRCGTHDEIMLVPDGDADNFPELKEFQAALLADRNFVSMTVLEKAFRVSSGSFFQVNIPVAEAIIRHLQQSLPFSEEMQLLDLYSGVGLFSRFFAAQTARTAAVELSASACSDYAINLADFPQAVCHQGSAEKILPRLRMNFDQVIVDPPRAGLMKRVLETLIRMGPQRIAYVSCDPSTLARDVRRLLAAGYQLDRITPFDMFPHTYHVETVVLLSRKIPDDQIGVDLI</sequence>
<dbReference type="RefSeq" id="WP_082174741.1">
    <property type="nucleotide sequence ID" value="NZ_DF968181.1"/>
</dbReference>
<dbReference type="PANTHER" id="PTHR11061:SF30">
    <property type="entry name" value="TRNA (URACIL(54)-C(5))-METHYLTRANSFERASE"/>
    <property type="match status" value="1"/>
</dbReference>
<dbReference type="InterPro" id="IPR030390">
    <property type="entry name" value="MeTrfase_TrmA_AS"/>
</dbReference>
<dbReference type="STRING" id="1678840.ATC1_13947"/>
<dbReference type="GO" id="GO:0070041">
    <property type="term" value="F:rRNA (uridine-C5-)-methyltransferase activity"/>
    <property type="evidence" value="ECO:0007669"/>
    <property type="project" value="TreeGrafter"/>
</dbReference>
<dbReference type="Gene3D" id="3.40.50.150">
    <property type="entry name" value="Vaccinia Virus protein VP39"/>
    <property type="match status" value="1"/>
</dbReference>
<keyword evidence="2 4" id="KW-0808">Transferase</keyword>
<feature type="active site" description="Nucleophile" evidence="4">
    <location>
        <position position="351"/>
    </location>
</feature>
<evidence type="ECO:0000256" key="5">
    <source>
        <dbReference type="PROSITE-ProRule" id="PRU10015"/>
    </source>
</evidence>
<evidence type="ECO:0000313" key="8">
    <source>
        <dbReference type="Proteomes" id="UP000053370"/>
    </source>
</evidence>
<keyword evidence="8" id="KW-1185">Reference proteome</keyword>